<dbReference type="RefSeq" id="WP_254740618.1">
    <property type="nucleotide sequence ID" value="NZ_JANCLU010000006.1"/>
</dbReference>
<feature type="signal peptide" evidence="1">
    <location>
        <begin position="1"/>
        <end position="28"/>
    </location>
</feature>
<feature type="chain" id="PRO_5046277576" description="Lectin-like protein BA14k" evidence="1">
    <location>
        <begin position="29"/>
        <end position="108"/>
    </location>
</feature>
<sequence>MIRKFAATTAGALALAASLVGNSAPASAEYGRNAAFFGGLATGAVVGGAIGYAARPYAYGPGYGYGYRPSYYAPGYYAAPVATCWREREPLYDRWGNVASYRTVRVCR</sequence>
<evidence type="ECO:0000256" key="1">
    <source>
        <dbReference type="SAM" id="SignalP"/>
    </source>
</evidence>
<dbReference type="EMBL" id="JANCLU010000006">
    <property type="protein sequence ID" value="MCP8938564.1"/>
    <property type="molecule type" value="Genomic_DNA"/>
</dbReference>
<evidence type="ECO:0008006" key="4">
    <source>
        <dbReference type="Google" id="ProtNLM"/>
    </source>
</evidence>
<protein>
    <recommendedName>
        <fullName evidence="4">Lectin-like protein BA14k</fullName>
    </recommendedName>
</protein>
<accession>A0ABT1LAP9</accession>
<evidence type="ECO:0000313" key="3">
    <source>
        <dbReference type="Proteomes" id="UP001205890"/>
    </source>
</evidence>
<proteinExistence type="predicted"/>
<gene>
    <name evidence="2" type="ORF">NK718_08560</name>
</gene>
<name>A0ABT1LAP9_9HYPH</name>
<keyword evidence="1" id="KW-0732">Signal</keyword>
<organism evidence="2 3">
    <name type="scientific">Alsobacter ponti</name>
    <dbReference type="NCBI Taxonomy" id="2962936"/>
    <lineage>
        <taxon>Bacteria</taxon>
        <taxon>Pseudomonadati</taxon>
        <taxon>Pseudomonadota</taxon>
        <taxon>Alphaproteobacteria</taxon>
        <taxon>Hyphomicrobiales</taxon>
        <taxon>Alsobacteraceae</taxon>
        <taxon>Alsobacter</taxon>
    </lineage>
</organism>
<keyword evidence="3" id="KW-1185">Reference proteome</keyword>
<dbReference type="Proteomes" id="UP001205890">
    <property type="component" value="Unassembled WGS sequence"/>
</dbReference>
<comment type="caution">
    <text evidence="2">The sequence shown here is derived from an EMBL/GenBank/DDBJ whole genome shotgun (WGS) entry which is preliminary data.</text>
</comment>
<evidence type="ECO:0000313" key="2">
    <source>
        <dbReference type="EMBL" id="MCP8938564.1"/>
    </source>
</evidence>
<reference evidence="2 3" key="1">
    <citation type="submission" date="2022-07" db="EMBL/GenBank/DDBJ databases">
        <authorList>
            <person name="Li W.-J."/>
            <person name="Deng Q.-Q."/>
        </authorList>
    </citation>
    <scope>NUCLEOTIDE SEQUENCE [LARGE SCALE GENOMIC DNA]</scope>
    <source>
        <strain evidence="2 3">SYSU M60028</strain>
    </source>
</reference>